<feature type="non-terminal residue" evidence="2">
    <location>
        <position position="1"/>
    </location>
</feature>
<proteinExistence type="predicted"/>
<protein>
    <submittedName>
        <fullName evidence="2">Uncharacterized protein</fullName>
    </submittedName>
</protein>
<gene>
    <name evidence="2" type="ORF">AFUS01_LOCUS28716</name>
</gene>
<evidence type="ECO:0000256" key="1">
    <source>
        <dbReference type="SAM" id="MobiDB-lite"/>
    </source>
</evidence>
<feature type="region of interest" description="Disordered" evidence="1">
    <location>
        <begin position="1"/>
        <end position="64"/>
    </location>
</feature>
<sequence length="86" mass="9603">GEDEDSTMKRHDTAEIDPAKKSYRPLFLDHFDKKESSNNVGNNGSTNEPDISENGNPPNSSQGQVSANYYSLVRISISSMCYQFKL</sequence>
<dbReference type="Proteomes" id="UP000708208">
    <property type="component" value="Unassembled WGS sequence"/>
</dbReference>
<comment type="caution">
    <text evidence="2">The sequence shown here is derived from an EMBL/GenBank/DDBJ whole genome shotgun (WGS) entry which is preliminary data.</text>
</comment>
<name>A0A8J2KR35_9HEXA</name>
<feature type="compositionally biased region" description="Basic and acidic residues" evidence="1">
    <location>
        <begin position="1"/>
        <end position="20"/>
    </location>
</feature>
<feature type="compositionally biased region" description="Basic and acidic residues" evidence="1">
    <location>
        <begin position="27"/>
        <end position="36"/>
    </location>
</feature>
<dbReference type="EMBL" id="CAJVCH010413916">
    <property type="protein sequence ID" value="CAG7818196.1"/>
    <property type="molecule type" value="Genomic_DNA"/>
</dbReference>
<accession>A0A8J2KR35</accession>
<feature type="compositionally biased region" description="Polar residues" evidence="1">
    <location>
        <begin position="53"/>
        <end position="64"/>
    </location>
</feature>
<evidence type="ECO:0000313" key="3">
    <source>
        <dbReference type="Proteomes" id="UP000708208"/>
    </source>
</evidence>
<organism evidence="2 3">
    <name type="scientific">Allacma fusca</name>
    <dbReference type="NCBI Taxonomy" id="39272"/>
    <lineage>
        <taxon>Eukaryota</taxon>
        <taxon>Metazoa</taxon>
        <taxon>Ecdysozoa</taxon>
        <taxon>Arthropoda</taxon>
        <taxon>Hexapoda</taxon>
        <taxon>Collembola</taxon>
        <taxon>Symphypleona</taxon>
        <taxon>Sminthuridae</taxon>
        <taxon>Allacma</taxon>
    </lineage>
</organism>
<feature type="compositionally biased region" description="Low complexity" evidence="1">
    <location>
        <begin position="37"/>
        <end position="47"/>
    </location>
</feature>
<dbReference type="AlphaFoldDB" id="A0A8J2KR35"/>
<reference evidence="2" key="1">
    <citation type="submission" date="2021-06" db="EMBL/GenBank/DDBJ databases">
        <authorList>
            <person name="Hodson N. C."/>
            <person name="Mongue J. A."/>
            <person name="Jaron S. K."/>
        </authorList>
    </citation>
    <scope>NUCLEOTIDE SEQUENCE</scope>
</reference>
<keyword evidence="3" id="KW-1185">Reference proteome</keyword>
<evidence type="ECO:0000313" key="2">
    <source>
        <dbReference type="EMBL" id="CAG7818196.1"/>
    </source>
</evidence>